<gene>
    <name evidence="2" type="ORF">FKW44_012639</name>
</gene>
<evidence type="ECO:0000313" key="3">
    <source>
        <dbReference type="Proteomes" id="UP000595437"/>
    </source>
</evidence>
<dbReference type="Proteomes" id="UP000595437">
    <property type="component" value="Chromosome 8"/>
</dbReference>
<organism evidence="2 3">
    <name type="scientific">Caligus rogercresseyi</name>
    <name type="common">Sea louse</name>
    <dbReference type="NCBI Taxonomy" id="217165"/>
    <lineage>
        <taxon>Eukaryota</taxon>
        <taxon>Metazoa</taxon>
        <taxon>Ecdysozoa</taxon>
        <taxon>Arthropoda</taxon>
        <taxon>Crustacea</taxon>
        <taxon>Multicrustacea</taxon>
        <taxon>Hexanauplia</taxon>
        <taxon>Copepoda</taxon>
        <taxon>Siphonostomatoida</taxon>
        <taxon>Caligidae</taxon>
        <taxon>Caligus</taxon>
    </lineage>
</organism>
<proteinExistence type="predicted"/>
<sequence length="73" mass="8243">MSLSGVDTVRKALQPPYRRPLSGRPPHKEKTIAITRKGQTENISIDRVKPAYIMDQYGPLSTSKKEKSLLYLS</sequence>
<protein>
    <submittedName>
        <fullName evidence="2">Uncharacterized protein</fullName>
    </submittedName>
</protein>
<accession>A0A7T8HKS7</accession>
<reference evidence="3" key="1">
    <citation type="submission" date="2021-01" db="EMBL/GenBank/DDBJ databases">
        <title>Caligus Genome Assembly.</title>
        <authorList>
            <person name="Gallardo-Escarate C."/>
        </authorList>
    </citation>
    <scope>NUCLEOTIDE SEQUENCE [LARGE SCALE GENOMIC DNA]</scope>
</reference>
<dbReference type="AlphaFoldDB" id="A0A7T8HKS7"/>
<dbReference type="EMBL" id="CP045897">
    <property type="protein sequence ID" value="QQP51315.1"/>
    <property type="molecule type" value="Genomic_DNA"/>
</dbReference>
<dbReference type="OrthoDB" id="422540at2759"/>
<name>A0A7T8HKS7_CALRO</name>
<feature type="region of interest" description="Disordered" evidence="1">
    <location>
        <begin position="1"/>
        <end position="27"/>
    </location>
</feature>
<keyword evidence="3" id="KW-1185">Reference proteome</keyword>
<evidence type="ECO:0000256" key="1">
    <source>
        <dbReference type="SAM" id="MobiDB-lite"/>
    </source>
</evidence>
<evidence type="ECO:0000313" key="2">
    <source>
        <dbReference type="EMBL" id="QQP51315.1"/>
    </source>
</evidence>